<dbReference type="InterPro" id="IPR040186">
    <property type="entry name" value="Citramalyl-CoA_lyase"/>
</dbReference>
<dbReference type="EMBL" id="NAEP01000041">
    <property type="protein sequence ID" value="PDQ35083.1"/>
    <property type="molecule type" value="Genomic_DNA"/>
</dbReference>
<evidence type="ECO:0008006" key="3">
    <source>
        <dbReference type="Google" id="ProtNLM"/>
    </source>
</evidence>
<dbReference type="InterPro" id="IPR040442">
    <property type="entry name" value="Pyrv_kinase-like_dom_sf"/>
</dbReference>
<dbReference type="GO" id="GO:0047777">
    <property type="term" value="F:(S)-citramalyl-CoA lyase activity"/>
    <property type="evidence" value="ECO:0007669"/>
    <property type="project" value="TreeGrafter"/>
</dbReference>
<sequence>MNRSLTSLQHTEPVSSSLQGSASLGFTQRVCIHPAQINPIDQSFLPTADELGSARRRLEALEAVETSGGRSYRSTKHLEPGECAEASGVGAISVFVRRAHNDYAEASGVGNYLDNDGSMADIAPVRRARRLLDG</sequence>
<accession>A0A2A6FRN8</accession>
<protein>
    <recommendedName>
        <fullName evidence="3">HpcH/HpaI aldolase/citrate lyase domain-containing protein</fullName>
    </recommendedName>
</protein>
<dbReference type="PANTHER" id="PTHR11105:SF0">
    <property type="entry name" value="CITRAMALYL-COA LYASE, MITOCHONDRIAL"/>
    <property type="match status" value="1"/>
</dbReference>
<dbReference type="GO" id="GO:0106064">
    <property type="term" value="P:regulation of cobalamin metabolic process"/>
    <property type="evidence" value="ECO:0007669"/>
    <property type="project" value="TreeGrafter"/>
</dbReference>
<name>A0A2A6FRN8_9MICO</name>
<dbReference type="PANTHER" id="PTHR11105">
    <property type="entry name" value="CITRATE LYASE SUBUNIT BETA-RELATED"/>
    <property type="match status" value="1"/>
</dbReference>
<evidence type="ECO:0000313" key="2">
    <source>
        <dbReference type="Proteomes" id="UP000219994"/>
    </source>
</evidence>
<dbReference type="AlphaFoldDB" id="A0A2A6FRN8"/>
<comment type="caution">
    <text evidence="1">The sequence shown here is derived from an EMBL/GenBank/DDBJ whole genome shotgun (WGS) entry which is preliminary data.</text>
</comment>
<reference evidence="2" key="1">
    <citation type="submission" date="2017-03" db="EMBL/GenBank/DDBJ databases">
        <authorList>
            <person name="Lund M.B."/>
        </authorList>
    </citation>
    <scope>NUCLEOTIDE SEQUENCE [LARGE SCALE GENOMIC DNA]</scope>
</reference>
<dbReference type="Gene3D" id="3.20.20.60">
    <property type="entry name" value="Phosphoenolpyruvate-binding domains"/>
    <property type="match status" value="1"/>
</dbReference>
<gene>
    <name evidence="1" type="ORF">B5766_08145</name>
</gene>
<organism evidence="1 2">
    <name type="scientific">Candidatus Lumbricidiphila eiseniae</name>
    <dbReference type="NCBI Taxonomy" id="1969409"/>
    <lineage>
        <taxon>Bacteria</taxon>
        <taxon>Bacillati</taxon>
        <taxon>Actinomycetota</taxon>
        <taxon>Actinomycetes</taxon>
        <taxon>Micrococcales</taxon>
        <taxon>Microbacteriaceae</taxon>
        <taxon>Candidatus Lumbricidiphila</taxon>
    </lineage>
</organism>
<evidence type="ECO:0000313" key="1">
    <source>
        <dbReference type="EMBL" id="PDQ35083.1"/>
    </source>
</evidence>
<dbReference type="Proteomes" id="UP000219994">
    <property type="component" value="Unassembled WGS sequence"/>
</dbReference>
<proteinExistence type="predicted"/>